<reference evidence="2" key="1">
    <citation type="submission" date="2021-07" db="EMBL/GenBank/DDBJ databases">
        <authorList>
            <person name="Catto M.A."/>
            <person name="Jacobson A."/>
            <person name="Kennedy G."/>
            <person name="Labadie P."/>
            <person name="Hunt B.G."/>
            <person name="Srinivasan R."/>
        </authorList>
    </citation>
    <scope>NUCLEOTIDE SEQUENCE</scope>
    <source>
        <strain evidence="2">PL_HMW_Pooled</strain>
        <tissue evidence="2">Head</tissue>
    </source>
</reference>
<keyword evidence="1" id="KW-0732">Signal</keyword>
<comment type="caution">
    <text evidence="2">The sequence shown here is derived from an EMBL/GenBank/DDBJ whole genome shotgun (WGS) entry which is preliminary data.</text>
</comment>
<sequence>MKIVLVCFAVALALAEALPVRVKRGHVELEEHGHGHGHYGHATSYQNFNLESYHPVPVYKKHEPLHHVSHDEHADLGGHGHLSAALSLHEDQGHELGHEAYGGGEASYHRAALTDGADHGDDAYSHAGAAAVSEDADEGYEGHGGY</sequence>
<evidence type="ECO:0000313" key="3">
    <source>
        <dbReference type="Proteomes" id="UP001219518"/>
    </source>
</evidence>
<dbReference type="AlphaFoldDB" id="A0AAE1H5Y3"/>
<gene>
    <name evidence="2" type="ORF">KUF71_005554</name>
</gene>
<reference evidence="2" key="2">
    <citation type="journal article" date="2023" name="BMC Genomics">
        <title>Pest status, molecular evolution, and epigenetic factors derived from the genome assembly of Frankliniella fusca, a thysanopteran phytovirus vector.</title>
        <authorList>
            <person name="Catto M.A."/>
            <person name="Labadie P.E."/>
            <person name="Jacobson A.L."/>
            <person name="Kennedy G.G."/>
            <person name="Srinivasan R."/>
            <person name="Hunt B.G."/>
        </authorList>
    </citation>
    <scope>NUCLEOTIDE SEQUENCE</scope>
    <source>
        <strain evidence="2">PL_HMW_Pooled</strain>
    </source>
</reference>
<feature type="signal peptide" evidence="1">
    <location>
        <begin position="1"/>
        <end position="17"/>
    </location>
</feature>
<organism evidence="2 3">
    <name type="scientific">Frankliniella fusca</name>
    <dbReference type="NCBI Taxonomy" id="407009"/>
    <lineage>
        <taxon>Eukaryota</taxon>
        <taxon>Metazoa</taxon>
        <taxon>Ecdysozoa</taxon>
        <taxon>Arthropoda</taxon>
        <taxon>Hexapoda</taxon>
        <taxon>Insecta</taxon>
        <taxon>Pterygota</taxon>
        <taxon>Neoptera</taxon>
        <taxon>Paraneoptera</taxon>
        <taxon>Thysanoptera</taxon>
        <taxon>Terebrantia</taxon>
        <taxon>Thripoidea</taxon>
        <taxon>Thripidae</taxon>
        <taxon>Frankliniella</taxon>
    </lineage>
</organism>
<dbReference type="Proteomes" id="UP001219518">
    <property type="component" value="Unassembled WGS sequence"/>
</dbReference>
<dbReference type="EMBL" id="JAHWGI010000394">
    <property type="protein sequence ID" value="KAK3914866.1"/>
    <property type="molecule type" value="Genomic_DNA"/>
</dbReference>
<feature type="chain" id="PRO_5042123386" evidence="1">
    <location>
        <begin position="18"/>
        <end position="146"/>
    </location>
</feature>
<keyword evidence="3" id="KW-1185">Reference proteome</keyword>
<accession>A0AAE1H5Y3</accession>
<evidence type="ECO:0000256" key="1">
    <source>
        <dbReference type="SAM" id="SignalP"/>
    </source>
</evidence>
<proteinExistence type="predicted"/>
<protein>
    <submittedName>
        <fullName evidence="2">RNA polymerase-associated protein LEO1</fullName>
    </submittedName>
</protein>
<name>A0AAE1H5Y3_9NEOP</name>
<evidence type="ECO:0000313" key="2">
    <source>
        <dbReference type="EMBL" id="KAK3914866.1"/>
    </source>
</evidence>